<dbReference type="GO" id="GO:0009055">
    <property type="term" value="F:electron transfer activity"/>
    <property type="evidence" value="ECO:0007669"/>
    <property type="project" value="InterPro"/>
</dbReference>
<evidence type="ECO:0000256" key="12">
    <source>
        <dbReference type="ARBA" id="ARBA00023291"/>
    </source>
</evidence>
<evidence type="ECO:0000313" key="15">
    <source>
        <dbReference type="EMBL" id="QHT60051.1"/>
    </source>
</evidence>
<dbReference type="Gene3D" id="3.10.20.30">
    <property type="match status" value="1"/>
</dbReference>
<evidence type="ECO:0000256" key="8">
    <source>
        <dbReference type="ARBA" id="ARBA00022723"/>
    </source>
</evidence>
<evidence type="ECO:0000256" key="13">
    <source>
        <dbReference type="ARBA" id="ARBA00034078"/>
    </source>
</evidence>
<evidence type="ECO:0000256" key="1">
    <source>
        <dbReference type="ARBA" id="ARBA00001927"/>
    </source>
</evidence>
<dbReference type="SUPFAM" id="SSF46548">
    <property type="entry name" value="alpha-helical ferredoxin"/>
    <property type="match status" value="1"/>
</dbReference>
<keyword evidence="8" id="KW-0479">Metal-binding</keyword>
<organism evidence="15 16">
    <name type="scientific">Paenibacillus lycopersici</name>
    <dbReference type="NCBI Taxonomy" id="2704462"/>
    <lineage>
        <taxon>Bacteria</taxon>
        <taxon>Bacillati</taxon>
        <taxon>Bacillota</taxon>
        <taxon>Bacilli</taxon>
        <taxon>Bacillales</taxon>
        <taxon>Paenibacillaceae</taxon>
        <taxon>Paenibacillus</taxon>
    </lineage>
</organism>
<evidence type="ECO:0000259" key="14">
    <source>
        <dbReference type="PROSITE" id="PS51379"/>
    </source>
</evidence>
<dbReference type="InterPro" id="IPR012675">
    <property type="entry name" value="Beta-grasp_dom_sf"/>
</dbReference>
<evidence type="ECO:0000313" key="16">
    <source>
        <dbReference type="Proteomes" id="UP000476064"/>
    </source>
</evidence>
<dbReference type="GO" id="GO:0051539">
    <property type="term" value="F:4 iron, 4 sulfur cluster binding"/>
    <property type="evidence" value="ECO:0007669"/>
    <property type="project" value="UniProtKB-KW"/>
</dbReference>
<reference evidence="15 16" key="1">
    <citation type="submission" date="2020-01" db="EMBL/GenBank/DDBJ databases">
        <title>Paenibacillus sp. nov., isolated from tomato rhizosphere.</title>
        <authorList>
            <person name="Weon H.-Y."/>
            <person name="Lee S.A."/>
        </authorList>
    </citation>
    <scope>NUCLEOTIDE SEQUENCE [LARGE SCALE GENOMIC DNA]</scope>
    <source>
        <strain evidence="15 16">12200R-189</strain>
    </source>
</reference>
<evidence type="ECO:0000256" key="9">
    <source>
        <dbReference type="ARBA" id="ARBA00023002"/>
    </source>
</evidence>
<protein>
    <recommendedName>
        <fullName evidence="4">succinate dehydrogenase</fullName>
        <ecNumber evidence="4">1.3.5.1</ecNumber>
    </recommendedName>
</protein>
<comment type="cofactor">
    <cofactor evidence="1">
        <name>[3Fe-4S] cluster</name>
        <dbReference type="ChEBI" id="CHEBI:21137"/>
    </cofactor>
</comment>
<dbReference type="PANTHER" id="PTHR11921:SF29">
    <property type="entry name" value="SUCCINATE DEHYDROGENASE [UBIQUINONE] IRON-SULFUR SUBUNIT, MITOCHONDRIAL"/>
    <property type="match status" value="1"/>
</dbReference>
<dbReference type="Pfam" id="PF13183">
    <property type="entry name" value="Fer4_8"/>
    <property type="match status" value="1"/>
</dbReference>
<dbReference type="EMBL" id="CP048209">
    <property type="protein sequence ID" value="QHT60051.1"/>
    <property type="molecule type" value="Genomic_DNA"/>
</dbReference>
<keyword evidence="5" id="KW-0004">4Fe-4S</keyword>
<keyword evidence="7" id="KW-0001">2Fe-2S</keyword>
<dbReference type="GO" id="GO:0006099">
    <property type="term" value="P:tricarboxylic acid cycle"/>
    <property type="evidence" value="ECO:0007669"/>
    <property type="project" value="UniProtKB-KW"/>
</dbReference>
<proteinExistence type="inferred from homology"/>
<dbReference type="PROSITE" id="PS51379">
    <property type="entry name" value="4FE4S_FER_2"/>
    <property type="match status" value="1"/>
</dbReference>
<dbReference type="InterPro" id="IPR017900">
    <property type="entry name" value="4Fe4S_Fe_S_CS"/>
</dbReference>
<keyword evidence="10" id="KW-0408">Iron</keyword>
<evidence type="ECO:0000256" key="6">
    <source>
        <dbReference type="ARBA" id="ARBA00022532"/>
    </source>
</evidence>
<dbReference type="NCBIfam" id="NF006391">
    <property type="entry name" value="PRK08640.1"/>
    <property type="match status" value="1"/>
</dbReference>
<dbReference type="GO" id="GO:0051538">
    <property type="term" value="F:3 iron, 4 sulfur cluster binding"/>
    <property type="evidence" value="ECO:0007669"/>
    <property type="project" value="UniProtKB-KW"/>
</dbReference>
<comment type="cofactor">
    <cofactor evidence="13">
        <name>[2Fe-2S] cluster</name>
        <dbReference type="ChEBI" id="CHEBI:190135"/>
    </cofactor>
</comment>
<sequence length="254" mass="28197">MAETAVAQKTVKLIITRQDGPDKASYTEEFEVPYRANMNVISALMEIQRNPKKSDGQKTAPVCWESNCLEEVCGACSMVINGKPRQACSSLIDKLEQPVRLAPMKTFPVVRDLVINRERMFNALKRVKAWIPIDGTYDLGPGPRMAETKRQWAYELSKCMTCGVCLEACPNVNDRNSFIGPAAISQVRLFNAHPTGEMHKEERLEALMDDGGIEGCGNSQNCVRSCPKGIPLTTSIAAINKDTTKHLFKTWLGM</sequence>
<dbReference type="GO" id="GO:0051537">
    <property type="term" value="F:2 iron, 2 sulfur cluster binding"/>
    <property type="evidence" value="ECO:0007669"/>
    <property type="project" value="UniProtKB-KW"/>
</dbReference>
<dbReference type="InterPro" id="IPR050573">
    <property type="entry name" value="SDH/FRD_Iron-Sulfur"/>
</dbReference>
<dbReference type="EC" id="1.3.5.1" evidence="4"/>
<keyword evidence="12" id="KW-0003">3Fe-4S</keyword>
<keyword evidence="9" id="KW-0560">Oxidoreductase</keyword>
<dbReference type="Pfam" id="PF13085">
    <property type="entry name" value="Fer2_3"/>
    <property type="match status" value="1"/>
</dbReference>
<dbReference type="NCBIfam" id="TIGR00384">
    <property type="entry name" value="dhsB"/>
    <property type="match status" value="1"/>
</dbReference>
<evidence type="ECO:0000256" key="7">
    <source>
        <dbReference type="ARBA" id="ARBA00022714"/>
    </source>
</evidence>
<dbReference type="PANTHER" id="PTHR11921">
    <property type="entry name" value="SUCCINATE DEHYDROGENASE IRON-SULFUR PROTEIN"/>
    <property type="match status" value="1"/>
</dbReference>
<comment type="similarity">
    <text evidence="3">Belongs to the succinate dehydrogenase/fumarate reductase iron-sulfur protein family.</text>
</comment>
<dbReference type="InterPro" id="IPR004489">
    <property type="entry name" value="Succ_DH/fum_Rdtase_Fe-S"/>
</dbReference>
<dbReference type="FunFam" id="3.10.20.30:FF:000018">
    <property type="entry name" value="Succinate dehydrogenase iron-sulfur subunit"/>
    <property type="match status" value="1"/>
</dbReference>
<dbReference type="Proteomes" id="UP000476064">
    <property type="component" value="Chromosome"/>
</dbReference>
<evidence type="ECO:0000256" key="4">
    <source>
        <dbReference type="ARBA" id="ARBA00012792"/>
    </source>
</evidence>
<dbReference type="InterPro" id="IPR009051">
    <property type="entry name" value="Helical_ferredxn"/>
</dbReference>
<dbReference type="GO" id="GO:0022904">
    <property type="term" value="P:respiratory electron transport chain"/>
    <property type="evidence" value="ECO:0007669"/>
    <property type="project" value="TreeGrafter"/>
</dbReference>
<keyword evidence="16" id="KW-1185">Reference proteome</keyword>
<evidence type="ECO:0000256" key="2">
    <source>
        <dbReference type="ARBA" id="ARBA00001966"/>
    </source>
</evidence>
<name>A0A6C0FX43_9BACL</name>
<evidence type="ECO:0000256" key="10">
    <source>
        <dbReference type="ARBA" id="ARBA00023004"/>
    </source>
</evidence>
<dbReference type="AlphaFoldDB" id="A0A6C0FX43"/>
<keyword evidence="6" id="KW-0816">Tricarboxylic acid cycle</keyword>
<dbReference type="FunFam" id="1.10.1060.10:FF:000005">
    <property type="entry name" value="Succinate dehydrogenase iron-sulfur subunit"/>
    <property type="match status" value="1"/>
</dbReference>
<dbReference type="InterPro" id="IPR036010">
    <property type="entry name" value="2Fe-2S_ferredoxin-like_sf"/>
</dbReference>
<dbReference type="KEGG" id="plyc:GXP70_08905"/>
<gene>
    <name evidence="15" type="primary">sdhB</name>
    <name evidence="15" type="ORF">GXP70_08905</name>
</gene>
<evidence type="ECO:0000256" key="3">
    <source>
        <dbReference type="ARBA" id="ARBA00009433"/>
    </source>
</evidence>
<dbReference type="GO" id="GO:0008177">
    <property type="term" value="F:succinate dehydrogenase (quinone) activity"/>
    <property type="evidence" value="ECO:0007669"/>
    <property type="project" value="UniProtKB-EC"/>
</dbReference>
<feature type="domain" description="4Fe-4S ferredoxin-type" evidence="14">
    <location>
        <begin position="150"/>
        <end position="178"/>
    </location>
</feature>
<keyword evidence="11" id="KW-0411">Iron-sulfur</keyword>
<comment type="cofactor">
    <cofactor evidence="2">
        <name>[4Fe-4S] cluster</name>
        <dbReference type="ChEBI" id="CHEBI:49883"/>
    </cofactor>
</comment>
<dbReference type="Gene3D" id="1.10.1060.10">
    <property type="entry name" value="Alpha-helical ferredoxin"/>
    <property type="match status" value="1"/>
</dbReference>
<dbReference type="InterPro" id="IPR025192">
    <property type="entry name" value="Succ_DH/fum_Rdtase_N"/>
</dbReference>
<dbReference type="GO" id="GO:0046872">
    <property type="term" value="F:metal ion binding"/>
    <property type="evidence" value="ECO:0007669"/>
    <property type="project" value="UniProtKB-KW"/>
</dbReference>
<dbReference type="RefSeq" id="WP_162356116.1">
    <property type="nucleotide sequence ID" value="NZ_CP048209.1"/>
</dbReference>
<accession>A0A6C0FX43</accession>
<dbReference type="SUPFAM" id="SSF54292">
    <property type="entry name" value="2Fe-2S ferredoxin-like"/>
    <property type="match status" value="1"/>
</dbReference>
<evidence type="ECO:0000256" key="5">
    <source>
        <dbReference type="ARBA" id="ARBA00022485"/>
    </source>
</evidence>
<dbReference type="InterPro" id="IPR017896">
    <property type="entry name" value="4Fe4S_Fe-S-bd"/>
</dbReference>
<evidence type="ECO:0000256" key="11">
    <source>
        <dbReference type="ARBA" id="ARBA00023014"/>
    </source>
</evidence>
<dbReference type="PROSITE" id="PS00198">
    <property type="entry name" value="4FE4S_FER_1"/>
    <property type="match status" value="1"/>
</dbReference>